<gene>
    <name evidence="1" type="ORF">GETHLI_22620</name>
</gene>
<comment type="caution">
    <text evidence="1">The sequence shown here is derived from an EMBL/GenBank/DDBJ whole genome shotgun (WGS) entry which is preliminary data.</text>
</comment>
<evidence type="ECO:0000313" key="1">
    <source>
        <dbReference type="EMBL" id="GLH73760.1"/>
    </source>
</evidence>
<proteinExistence type="predicted"/>
<name>A0ABQ5QHW4_9BACT</name>
<accession>A0ABQ5QHW4</accession>
<evidence type="ECO:0000313" key="2">
    <source>
        <dbReference type="Proteomes" id="UP001165069"/>
    </source>
</evidence>
<protein>
    <recommendedName>
        <fullName evidence="3">Outer membrane protein beta-barrel domain-containing protein</fullName>
    </recommendedName>
</protein>
<reference evidence="1 2" key="1">
    <citation type="journal article" date="2023" name="Antonie Van Leeuwenhoek">
        <title>Mesoterricola silvestris gen. nov., sp. nov., Mesoterricola sediminis sp. nov., Geothrix oryzae sp. nov., Geothrix edaphica sp. nov., Geothrix rubra sp. nov., and Geothrix limicola sp. nov., six novel members of Acidobacteriota isolated from soils.</title>
        <authorList>
            <person name="Itoh H."/>
            <person name="Sugisawa Y."/>
            <person name="Mise K."/>
            <person name="Xu Z."/>
            <person name="Kuniyasu M."/>
            <person name="Ushijima N."/>
            <person name="Kawano K."/>
            <person name="Kobayashi E."/>
            <person name="Shiratori Y."/>
            <person name="Masuda Y."/>
            <person name="Senoo K."/>
        </authorList>
    </citation>
    <scope>NUCLEOTIDE SEQUENCE [LARGE SCALE GENOMIC DNA]</scope>
    <source>
        <strain evidence="1 2">Red804</strain>
    </source>
</reference>
<organism evidence="1 2">
    <name type="scientific">Geothrix limicola</name>
    <dbReference type="NCBI Taxonomy" id="2927978"/>
    <lineage>
        <taxon>Bacteria</taxon>
        <taxon>Pseudomonadati</taxon>
        <taxon>Acidobacteriota</taxon>
        <taxon>Holophagae</taxon>
        <taxon>Holophagales</taxon>
        <taxon>Holophagaceae</taxon>
        <taxon>Geothrix</taxon>
    </lineage>
</organism>
<dbReference type="RefSeq" id="WP_285575316.1">
    <property type="nucleotide sequence ID" value="NZ_BSDE01000004.1"/>
</dbReference>
<dbReference type="EMBL" id="BSDE01000004">
    <property type="protein sequence ID" value="GLH73760.1"/>
    <property type="molecule type" value="Genomic_DNA"/>
</dbReference>
<sequence>MKRFVGMLSLAALPLAAQSWEVGAFVGQQSYKSFSYQDVTIGHTEVKPDSKTVGALRLGYSLVDVGPALFQINAAYQPKASADIKFNAMGITLGGITKLDHSASSVGLAFIFKAGVSASVGVDYRWDKLEGTFQNLSSSTTYGRPWARANIGFAFPTPLMKPFLGLEVAAPLASTSVGNAGPANDEEALKGMAPKLQIGVYGGIRF</sequence>
<evidence type="ECO:0008006" key="3">
    <source>
        <dbReference type="Google" id="ProtNLM"/>
    </source>
</evidence>
<dbReference type="Proteomes" id="UP001165069">
    <property type="component" value="Unassembled WGS sequence"/>
</dbReference>
<keyword evidence="2" id="KW-1185">Reference proteome</keyword>